<dbReference type="RefSeq" id="WP_109296478.1">
    <property type="nucleotide sequence ID" value="NZ_CP029254.1"/>
</dbReference>
<evidence type="ECO:0000313" key="2">
    <source>
        <dbReference type="EMBL" id="AWK11624.1"/>
    </source>
</evidence>
<accession>A0ABM6VC93</accession>
<sequence>MPQDPDFELYDNVGRDADQIAAARYGIATRGDLLRWARRDSEAFLAEHPLPDKPLPSPDLAPYLAALAAAQTPAEVSAVTQHLLDAAEPALRAVSDYLFATAQWRGRHRGAVKGSPPKLLMEAASRGLSVAAIADEADLRTLRAAYDPAPTPNFPPRGPARASTALPPTPPHVPPAGPAPSR</sequence>
<keyword evidence="3" id="KW-1185">Reference proteome</keyword>
<feature type="compositionally biased region" description="Pro residues" evidence="1">
    <location>
        <begin position="149"/>
        <end position="158"/>
    </location>
</feature>
<feature type="compositionally biased region" description="Pro residues" evidence="1">
    <location>
        <begin position="167"/>
        <end position="182"/>
    </location>
</feature>
<gene>
    <name evidence="2" type="ORF">DDQ41_24935</name>
</gene>
<organism evidence="2 3">
    <name type="scientific">Streptomyces spongiicola</name>
    <dbReference type="NCBI Taxonomy" id="1690221"/>
    <lineage>
        <taxon>Bacteria</taxon>
        <taxon>Bacillati</taxon>
        <taxon>Actinomycetota</taxon>
        <taxon>Actinomycetes</taxon>
        <taxon>Kitasatosporales</taxon>
        <taxon>Streptomycetaceae</taxon>
        <taxon>Streptomyces</taxon>
    </lineage>
</organism>
<name>A0ABM6VC93_9ACTN</name>
<dbReference type="Proteomes" id="UP000245051">
    <property type="component" value="Chromosome"/>
</dbReference>
<reference evidence="2 3" key="1">
    <citation type="submission" date="2018-05" db="EMBL/GenBank/DDBJ databases">
        <title>Complete genome sequence of the Type Strain of Streptomyces spongiicola HNM0071, the producer of staurosporine.</title>
        <authorList>
            <person name="Zhou S."/>
            <person name="Huang X."/>
        </authorList>
    </citation>
    <scope>NUCLEOTIDE SEQUENCE [LARGE SCALE GENOMIC DNA]</scope>
    <source>
        <strain evidence="2 3">HNM0071</strain>
    </source>
</reference>
<dbReference type="EMBL" id="CP029254">
    <property type="protein sequence ID" value="AWK11624.1"/>
    <property type="molecule type" value="Genomic_DNA"/>
</dbReference>
<evidence type="ECO:0000313" key="3">
    <source>
        <dbReference type="Proteomes" id="UP000245051"/>
    </source>
</evidence>
<protein>
    <submittedName>
        <fullName evidence="2">Uncharacterized protein</fullName>
    </submittedName>
</protein>
<evidence type="ECO:0000256" key="1">
    <source>
        <dbReference type="SAM" id="MobiDB-lite"/>
    </source>
</evidence>
<feature type="region of interest" description="Disordered" evidence="1">
    <location>
        <begin position="146"/>
        <end position="182"/>
    </location>
</feature>
<proteinExistence type="predicted"/>